<accession>K8WRK6</accession>
<dbReference type="EMBL" id="AKKN01000005">
    <property type="protein sequence ID" value="EKT60067.1"/>
    <property type="molecule type" value="Genomic_DNA"/>
</dbReference>
<evidence type="ECO:0000256" key="1">
    <source>
        <dbReference type="SAM" id="MobiDB-lite"/>
    </source>
</evidence>
<sequence>MPIKSASLPINNNNMDELSSKSNLKKRTTKGDVKNKCVNVHNFNLNHYPNIKQFCNSILKNIQKAQEDSQGRIRFIENPIAESTYVNKFHEKTRIFKEVRNIELTTEQKQKIEKESTESCESIGTMSNALKNIDNIFNESLY</sequence>
<keyword evidence="3" id="KW-1185">Reference proteome</keyword>
<dbReference type="AlphaFoldDB" id="K8WRK6"/>
<feature type="compositionally biased region" description="Polar residues" evidence="1">
    <location>
        <begin position="8"/>
        <end position="22"/>
    </location>
</feature>
<organism evidence="2 3">
    <name type="scientific">Providencia sneebia DSM 19967</name>
    <dbReference type="NCBI Taxonomy" id="1141660"/>
    <lineage>
        <taxon>Bacteria</taxon>
        <taxon>Pseudomonadati</taxon>
        <taxon>Pseudomonadota</taxon>
        <taxon>Gammaproteobacteria</taxon>
        <taxon>Enterobacterales</taxon>
        <taxon>Morganellaceae</taxon>
        <taxon>Providencia</taxon>
    </lineage>
</organism>
<proteinExistence type="predicted"/>
<feature type="region of interest" description="Disordered" evidence="1">
    <location>
        <begin position="1"/>
        <end position="30"/>
    </location>
</feature>
<dbReference type="RefSeq" id="WP_008914774.1">
    <property type="nucleotide sequence ID" value="NZ_CM001773.1"/>
</dbReference>
<comment type="caution">
    <text evidence="2">The sequence shown here is derived from an EMBL/GenBank/DDBJ whole genome shotgun (WGS) entry which is preliminary data.</text>
</comment>
<dbReference type="Proteomes" id="UP000010290">
    <property type="component" value="Chromosome"/>
</dbReference>
<evidence type="ECO:0000313" key="3">
    <source>
        <dbReference type="Proteomes" id="UP000010290"/>
    </source>
</evidence>
<dbReference type="HOGENOM" id="CLU_1814125_0_0_6"/>
<protein>
    <submittedName>
        <fullName evidence="2">Uncharacterized protein</fullName>
    </submittedName>
</protein>
<name>K8WRK6_9GAMM</name>
<reference evidence="2 3" key="1">
    <citation type="journal article" date="2012" name="BMC Genomics">
        <title>Comparative genomics of bacteria in the genus Providencia isolated from wild Drosophila melanogaster.</title>
        <authorList>
            <person name="Galac M.R."/>
            <person name="Lazzaro B.P."/>
        </authorList>
    </citation>
    <scope>NUCLEOTIDE SEQUENCE [LARGE SCALE GENOMIC DNA]</scope>
    <source>
        <strain evidence="2 3">DSM 19967</strain>
    </source>
</reference>
<evidence type="ECO:0000313" key="2">
    <source>
        <dbReference type="EMBL" id="EKT60067.1"/>
    </source>
</evidence>
<gene>
    <name evidence="2" type="ORF">OO7_04514</name>
</gene>